<organism evidence="1 3">
    <name type="scientific">Caerostris darwini</name>
    <dbReference type="NCBI Taxonomy" id="1538125"/>
    <lineage>
        <taxon>Eukaryota</taxon>
        <taxon>Metazoa</taxon>
        <taxon>Ecdysozoa</taxon>
        <taxon>Arthropoda</taxon>
        <taxon>Chelicerata</taxon>
        <taxon>Arachnida</taxon>
        <taxon>Araneae</taxon>
        <taxon>Araneomorphae</taxon>
        <taxon>Entelegynae</taxon>
        <taxon>Araneoidea</taxon>
        <taxon>Araneidae</taxon>
        <taxon>Caerostris</taxon>
    </lineage>
</organism>
<gene>
    <name evidence="1" type="ORF">CDAR_188431</name>
    <name evidence="2" type="ORF">CDAR_188561</name>
</gene>
<name>A0AAV4V7S6_9ARAC</name>
<protein>
    <submittedName>
        <fullName evidence="1">Uncharacterized protein</fullName>
    </submittedName>
</protein>
<sequence>MKPRAAENGDFSFNSFLKTSSWLRTNEWEGDASDFQPLRSTGEFCGRRGAVVCCARAVRPQVILRLFCVPKGKISVGKYKPL</sequence>
<evidence type="ECO:0000313" key="2">
    <source>
        <dbReference type="EMBL" id="GIY65784.1"/>
    </source>
</evidence>
<reference evidence="1 3" key="1">
    <citation type="submission" date="2021-06" db="EMBL/GenBank/DDBJ databases">
        <title>Caerostris darwini draft genome.</title>
        <authorList>
            <person name="Kono N."/>
            <person name="Arakawa K."/>
        </authorList>
    </citation>
    <scope>NUCLEOTIDE SEQUENCE [LARGE SCALE GENOMIC DNA]</scope>
</reference>
<dbReference type="AlphaFoldDB" id="A0AAV4V7S6"/>
<evidence type="ECO:0000313" key="1">
    <source>
        <dbReference type="EMBL" id="GIY65763.1"/>
    </source>
</evidence>
<keyword evidence="3" id="KW-1185">Reference proteome</keyword>
<accession>A0AAV4V7S6</accession>
<evidence type="ECO:0000313" key="3">
    <source>
        <dbReference type="Proteomes" id="UP001054837"/>
    </source>
</evidence>
<comment type="caution">
    <text evidence="1">The sequence shown here is derived from an EMBL/GenBank/DDBJ whole genome shotgun (WGS) entry which is preliminary data.</text>
</comment>
<dbReference type="Proteomes" id="UP001054837">
    <property type="component" value="Unassembled WGS sequence"/>
</dbReference>
<dbReference type="EMBL" id="BPLQ01012467">
    <property type="protein sequence ID" value="GIY65763.1"/>
    <property type="molecule type" value="Genomic_DNA"/>
</dbReference>
<dbReference type="EMBL" id="BPLQ01012467">
    <property type="protein sequence ID" value="GIY65784.1"/>
    <property type="molecule type" value="Genomic_DNA"/>
</dbReference>
<proteinExistence type="predicted"/>